<evidence type="ECO:0000313" key="8">
    <source>
        <dbReference type="EMBL" id="CAK9194594.1"/>
    </source>
</evidence>
<dbReference type="PANTHER" id="PTHR21026:SF2">
    <property type="entry name" value="LARGE RIBOSOMAL SUBUNIT PROTEIN BL32M"/>
    <property type="match status" value="1"/>
</dbReference>
<evidence type="ECO:0000256" key="5">
    <source>
        <dbReference type="ARBA" id="ARBA00023128"/>
    </source>
</evidence>
<keyword evidence="4" id="KW-0689">Ribosomal protein</keyword>
<evidence type="ECO:0000256" key="4">
    <source>
        <dbReference type="ARBA" id="ARBA00022980"/>
    </source>
</evidence>
<dbReference type="EMBL" id="OZ019902">
    <property type="protein sequence ID" value="CAK9194594.1"/>
    <property type="molecule type" value="Genomic_DNA"/>
</dbReference>
<dbReference type="InterPro" id="IPR002677">
    <property type="entry name" value="Ribosomal_bL32"/>
</dbReference>
<organism evidence="8 9">
    <name type="scientific">Sphagnum troendelagicum</name>
    <dbReference type="NCBI Taxonomy" id="128251"/>
    <lineage>
        <taxon>Eukaryota</taxon>
        <taxon>Viridiplantae</taxon>
        <taxon>Streptophyta</taxon>
        <taxon>Embryophyta</taxon>
        <taxon>Bryophyta</taxon>
        <taxon>Sphagnophytina</taxon>
        <taxon>Sphagnopsida</taxon>
        <taxon>Sphagnales</taxon>
        <taxon>Sphagnaceae</taxon>
        <taxon>Sphagnum</taxon>
    </lineage>
</organism>
<evidence type="ECO:0000256" key="7">
    <source>
        <dbReference type="ARBA" id="ARBA00039935"/>
    </source>
</evidence>
<reference evidence="8" key="1">
    <citation type="submission" date="2024-02" db="EMBL/GenBank/DDBJ databases">
        <authorList>
            <consortium name="ELIXIR-Norway"/>
            <consortium name="Elixir Norway"/>
        </authorList>
    </citation>
    <scope>NUCLEOTIDE SEQUENCE</scope>
</reference>
<evidence type="ECO:0000256" key="1">
    <source>
        <dbReference type="ARBA" id="ARBA00004173"/>
    </source>
</evidence>
<evidence type="ECO:0000256" key="6">
    <source>
        <dbReference type="ARBA" id="ARBA00023274"/>
    </source>
</evidence>
<name>A0ABP0TEJ6_9BRYO</name>
<keyword evidence="6" id="KW-0687">Ribonucleoprotein</keyword>
<comment type="similarity">
    <text evidence="2">Belongs to the bacterial ribosomal protein bL32 family.</text>
</comment>
<accession>A0ABP0TEJ6</accession>
<sequence>MARLLKLADRMKFLLPGLPSSGSRLMHCMPAEATVPLSSSFSPSFITDAAAAASAGEMLYSGAAGVAGFRSSFVGSMELMAVPKRKVTPSRKGKRNGPKFLKPVPVVAKCTVCGRVKLPQFYCCDGHVKA</sequence>
<dbReference type="SUPFAM" id="SSF57829">
    <property type="entry name" value="Zn-binding ribosomal proteins"/>
    <property type="match status" value="1"/>
</dbReference>
<comment type="subcellular location">
    <subcellularLocation>
        <location evidence="1">Mitochondrion</location>
    </subcellularLocation>
</comment>
<proteinExistence type="inferred from homology"/>
<evidence type="ECO:0000313" key="9">
    <source>
        <dbReference type="Proteomes" id="UP001497512"/>
    </source>
</evidence>
<keyword evidence="5" id="KW-0496">Mitochondrion</keyword>
<dbReference type="Proteomes" id="UP001497512">
    <property type="component" value="Chromosome 10"/>
</dbReference>
<evidence type="ECO:0000256" key="2">
    <source>
        <dbReference type="ARBA" id="ARBA00008560"/>
    </source>
</evidence>
<gene>
    <name evidence="8" type="ORF">CSSPTR1EN2_LOCUS2604</name>
</gene>
<protein>
    <recommendedName>
        <fullName evidence="7">Large ribosomal subunit protein bL32m</fullName>
    </recommendedName>
</protein>
<dbReference type="PANTHER" id="PTHR21026">
    <property type="entry name" value="39S RIBOSOMAL PROTEIN L32, MITOCHONDRIAL"/>
    <property type="match status" value="1"/>
</dbReference>
<evidence type="ECO:0000256" key="3">
    <source>
        <dbReference type="ARBA" id="ARBA00022946"/>
    </source>
</evidence>
<dbReference type="Pfam" id="PF01783">
    <property type="entry name" value="Ribosomal_L32p"/>
    <property type="match status" value="1"/>
</dbReference>
<dbReference type="InterPro" id="IPR051991">
    <property type="entry name" value="Mitoribosomal_protein_bL32"/>
</dbReference>
<dbReference type="NCBIfam" id="TIGR01031">
    <property type="entry name" value="rpmF_bact"/>
    <property type="match status" value="1"/>
</dbReference>
<keyword evidence="9" id="KW-1185">Reference proteome</keyword>
<keyword evidence="3" id="KW-0809">Transit peptide</keyword>
<dbReference type="InterPro" id="IPR011332">
    <property type="entry name" value="Ribosomal_zn-bd"/>
</dbReference>